<proteinExistence type="predicted"/>
<gene>
    <name evidence="2" type="ORF">CLV62_1144</name>
</gene>
<feature type="transmembrane region" description="Helical" evidence="1">
    <location>
        <begin position="34"/>
        <end position="67"/>
    </location>
</feature>
<reference evidence="2 3" key="1">
    <citation type="submission" date="2018-03" db="EMBL/GenBank/DDBJ databases">
        <title>Genomic Encyclopedia of Archaeal and Bacterial Type Strains, Phase II (KMG-II): from individual species to whole genera.</title>
        <authorList>
            <person name="Goeker M."/>
        </authorList>
    </citation>
    <scope>NUCLEOTIDE SEQUENCE [LARGE SCALE GENOMIC DNA]</scope>
    <source>
        <strain evidence="2 3">DSM 100214</strain>
    </source>
</reference>
<dbReference type="Proteomes" id="UP000247973">
    <property type="component" value="Unassembled WGS sequence"/>
</dbReference>
<comment type="caution">
    <text evidence="2">The sequence shown here is derived from an EMBL/GenBank/DDBJ whole genome shotgun (WGS) entry which is preliminary data.</text>
</comment>
<organism evidence="2 3">
    <name type="scientific">Dysgonomonas alginatilytica</name>
    <dbReference type="NCBI Taxonomy" id="1605892"/>
    <lineage>
        <taxon>Bacteria</taxon>
        <taxon>Pseudomonadati</taxon>
        <taxon>Bacteroidota</taxon>
        <taxon>Bacteroidia</taxon>
        <taxon>Bacteroidales</taxon>
        <taxon>Dysgonomonadaceae</taxon>
        <taxon>Dysgonomonas</taxon>
    </lineage>
</organism>
<keyword evidence="1" id="KW-1133">Transmembrane helix</keyword>
<keyword evidence="3" id="KW-1185">Reference proteome</keyword>
<accession>A0A2V3PUT7</accession>
<evidence type="ECO:0000313" key="2">
    <source>
        <dbReference type="EMBL" id="PXV63288.1"/>
    </source>
</evidence>
<dbReference type="AlphaFoldDB" id="A0A2V3PUT7"/>
<dbReference type="EMBL" id="QICL01000014">
    <property type="protein sequence ID" value="PXV63288.1"/>
    <property type="molecule type" value="Genomic_DNA"/>
</dbReference>
<name>A0A2V3PUT7_9BACT</name>
<keyword evidence="1" id="KW-0812">Transmembrane</keyword>
<evidence type="ECO:0000313" key="3">
    <source>
        <dbReference type="Proteomes" id="UP000247973"/>
    </source>
</evidence>
<protein>
    <submittedName>
        <fullName evidence="2">Uncharacterized protein</fullName>
    </submittedName>
</protein>
<feature type="transmembrane region" description="Helical" evidence="1">
    <location>
        <begin position="79"/>
        <end position="101"/>
    </location>
</feature>
<evidence type="ECO:0000256" key="1">
    <source>
        <dbReference type="SAM" id="Phobius"/>
    </source>
</evidence>
<keyword evidence="1" id="KW-0472">Membrane</keyword>
<sequence length="102" mass="11213">MTDLSDAAEEKKVMIMRNEKQIMKQNDAPAGINIILVCRIALLGVCVWCVCKIGVSVVSVVGIYILIRSVLKIIRLSIKVIFSLLSIIFLVAVIAIIIAFIL</sequence>